<sequence>MLRHCASDAEASFRDYKIGDYYINRPFFSGLPEEMSYSSDLPTYNDRVKGMQAAFDIMQSKITENGRLRWLDIGCGIIREV</sequence>
<gene>
    <name evidence="1" type="ORF">A2709_00485</name>
</gene>
<organism evidence="1 2">
    <name type="scientific">candidate division WWE3 bacterium RIFCSPHIGHO2_01_FULL_43_9</name>
    <dbReference type="NCBI Taxonomy" id="1802618"/>
    <lineage>
        <taxon>Bacteria</taxon>
        <taxon>Katanobacteria</taxon>
    </lineage>
</organism>
<evidence type="ECO:0000313" key="1">
    <source>
        <dbReference type="EMBL" id="OGC52357.1"/>
    </source>
</evidence>
<accession>A0A1F4V598</accession>
<protein>
    <submittedName>
        <fullName evidence="1">Uncharacterized protein</fullName>
    </submittedName>
</protein>
<comment type="caution">
    <text evidence="1">The sequence shown here is derived from an EMBL/GenBank/DDBJ whole genome shotgun (WGS) entry which is preliminary data.</text>
</comment>
<reference evidence="1 2" key="1">
    <citation type="journal article" date="2016" name="Nat. Commun.">
        <title>Thousands of microbial genomes shed light on interconnected biogeochemical processes in an aquifer system.</title>
        <authorList>
            <person name="Anantharaman K."/>
            <person name="Brown C.T."/>
            <person name="Hug L.A."/>
            <person name="Sharon I."/>
            <person name="Castelle C.J."/>
            <person name="Probst A.J."/>
            <person name="Thomas B.C."/>
            <person name="Singh A."/>
            <person name="Wilkins M.J."/>
            <person name="Karaoz U."/>
            <person name="Brodie E.L."/>
            <person name="Williams K.H."/>
            <person name="Hubbard S.S."/>
            <person name="Banfield J.F."/>
        </authorList>
    </citation>
    <scope>NUCLEOTIDE SEQUENCE [LARGE SCALE GENOMIC DNA]</scope>
</reference>
<evidence type="ECO:0000313" key="2">
    <source>
        <dbReference type="Proteomes" id="UP000176853"/>
    </source>
</evidence>
<name>A0A1F4V598_UNCKA</name>
<dbReference type="EMBL" id="MEVB01000021">
    <property type="protein sequence ID" value="OGC52357.1"/>
    <property type="molecule type" value="Genomic_DNA"/>
</dbReference>
<proteinExistence type="predicted"/>
<dbReference type="Proteomes" id="UP000176853">
    <property type="component" value="Unassembled WGS sequence"/>
</dbReference>
<dbReference type="AlphaFoldDB" id="A0A1F4V598"/>